<dbReference type="Pfam" id="PF13414">
    <property type="entry name" value="TPR_11"/>
    <property type="match status" value="1"/>
</dbReference>
<accession>A0A1G6GS94</accession>
<dbReference type="InterPro" id="IPR011990">
    <property type="entry name" value="TPR-like_helical_dom_sf"/>
</dbReference>
<feature type="repeat" description="TPR" evidence="1">
    <location>
        <begin position="161"/>
        <end position="194"/>
    </location>
</feature>
<gene>
    <name evidence="2" type="ORF">SAMN05216323_100384</name>
</gene>
<evidence type="ECO:0000313" key="3">
    <source>
        <dbReference type="Proteomes" id="UP000199452"/>
    </source>
</evidence>
<dbReference type="PROSITE" id="PS50005">
    <property type="entry name" value="TPR"/>
    <property type="match status" value="2"/>
</dbReference>
<keyword evidence="1" id="KW-0802">TPR repeat</keyword>
<dbReference type="PROSITE" id="PS50293">
    <property type="entry name" value="TPR_REGION"/>
    <property type="match status" value="1"/>
</dbReference>
<evidence type="ECO:0000313" key="2">
    <source>
        <dbReference type="EMBL" id="SDB84781.1"/>
    </source>
</evidence>
<dbReference type="GO" id="GO:0051301">
    <property type="term" value="P:cell division"/>
    <property type="evidence" value="ECO:0007669"/>
    <property type="project" value="TreeGrafter"/>
</dbReference>
<name>A0A1G6GS94_9BACT</name>
<dbReference type="Proteomes" id="UP000199452">
    <property type="component" value="Unassembled WGS sequence"/>
</dbReference>
<protein>
    <submittedName>
        <fullName evidence="2">Tetratricopeptide repeat-containing protein</fullName>
    </submittedName>
</protein>
<dbReference type="RefSeq" id="WP_092434768.1">
    <property type="nucleotide sequence ID" value="NZ_FMYP01000003.1"/>
</dbReference>
<dbReference type="InterPro" id="IPR019412">
    <property type="entry name" value="IML2/TPR_39"/>
</dbReference>
<dbReference type="EMBL" id="FMYP01000003">
    <property type="protein sequence ID" value="SDB84781.1"/>
    <property type="molecule type" value="Genomic_DNA"/>
</dbReference>
<dbReference type="PANTHER" id="PTHR12558">
    <property type="entry name" value="CELL DIVISION CYCLE 16,23,27"/>
    <property type="match status" value="1"/>
</dbReference>
<dbReference type="SUPFAM" id="SSF48452">
    <property type="entry name" value="TPR-like"/>
    <property type="match status" value="1"/>
</dbReference>
<evidence type="ECO:0000256" key="1">
    <source>
        <dbReference type="PROSITE-ProRule" id="PRU00339"/>
    </source>
</evidence>
<dbReference type="OrthoDB" id="1523851at2"/>
<dbReference type="InterPro" id="IPR019734">
    <property type="entry name" value="TPR_rpt"/>
</dbReference>
<dbReference type="SMART" id="SM00028">
    <property type="entry name" value="TPR"/>
    <property type="match status" value="5"/>
</dbReference>
<feature type="repeat" description="TPR" evidence="1">
    <location>
        <begin position="127"/>
        <end position="160"/>
    </location>
</feature>
<dbReference type="Pfam" id="PF10300">
    <property type="entry name" value="Iml2-TPR_39"/>
    <property type="match status" value="1"/>
</dbReference>
<dbReference type="PANTHER" id="PTHR12558:SF13">
    <property type="entry name" value="CELL DIVISION CYCLE PROTEIN 27 HOMOLOG"/>
    <property type="match status" value="1"/>
</dbReference>
<proteinExistence type="predicted"/>
<dbReference type="Gene3D" id="1.25.40.10">
    <property type="entry name" value="Tetratricopeptide repeat domain"/>
    <property type="match status" value="2"/>
</dbReference>
<sequence length="242" mass="27060">MKNVFFIFLLLSSLVGTSYGQDYESALKTGFEKIDKKDFKGAIEDFKIALKSKPGDLDATYGLIASNLFSDNIKEAQSLLSSALVGNPNYAGFLLAQAIISIKKNELDNAISFLDKAAEQNNKTFEEQIILNRGSLKVKREDYEGALADFNKLLAINPSNGGAYSNIGILYYKQEKYKEAITSFDQALEIDPSNTIALYNRGMCYYKQDIKPEACLDFHHSCRLNNTNACKMIITYCTKQVK</sequence>
<organism evidence="2 3">
    <name type="scientific">Williamwhitmania taraxaci</name>
    <dbReference type="NCBI Taxonomy" id="1640674"/>
    <lineage>
        <taxon>Bacteria</taxon>
        <taxon>Pseudomonadati</taxon>
        <taxon>Bacteroidota</taxon>
        <taxon>Bacteroidia</taxon>
        <taxon>Bacteroidales</taxon>
        <taxon>Williamwhitmaniaceae</taxon>
        <taxon>Williamwhitmania</taxon>
    </lineage>
</organism>
<dbReference type="STRING" id="1640674.SAMN05216323_100384"/>
<keyword evidence="3" id="KW-1185">Reference proteome</keyword>
<reference evidence="2 3" key="1">
    <citation type="submission" date="2016-09" db="EMBL/GenBank/DDBJ databases">
        <authorList>
            <person name="Capua I."/>
            <person name="De Benedictis P."/>
            <person name="Joannis T."/>
            <person name="Lombin L.H."/>
            <person name="Cattoli G."/>
        </authorList>
    </citation>
    <scope>NUCLEOTIDE SEQUENCE [LARGE SCALE GENOMIC DNA]</scope>
    <source>
        <strain evidence="2 3">A7P-90m</strain>
    </source>
</reference>
<dbReference type="AlphaFoldDB" id="A0A1G6GS94"/>